<feature type="domain" description="RAMA" evidence="3">
    <location>
        <begin position="600"/>
        <end position="699"/>
    </location>
</feature>
<gene>
    <name evidence="4" type="ordered locus">BBPR_1285</name>
</gene>
<dbReference type="Pfam" id="PF18755">
    <property type="entry name" value="RAMA"/>
    <property type="match status" value="1"/>
</dbReference>
<evidence type="ECO:0000313" key="5">
    <source>
        <dbReference type="Proteomes" id="UP000002312"/>
    </source>
</evidence>
<dbReference type="InterPro" id="IPR040843">
    <property type="entry name" value="RAMA"/>
</dbReference>
<dbReference type="HOGENOM" id="CLU_011736_6_0_11"/>
<dbReference type="RefSeq" id="WP_013390093.1">
    <property type="nucleotide sequence ID" value="NC_014638.1"/>
</dbReference>
<evidence type="ECO:0000256" key="1">
    <source>
        <dbReference type="SAM" id="MobiDB-lite"/>
    </source>
</evidence>
<evidence type="ECO:0000259" key="3">
    <source>
        <dbReference type="Pfam" id="PF18755"/>
    </source>
</evidence>
<evidence type="ECO:0008006" key="6">
    <source>
        <dbReference type="Google" id="ProtNLM"/>
    </source>
</evidence>
<dbReference type="Proteomes" id="UP000002312">
    <property type="component" value="Chromosome"/>
</dbReference>
<feature type="region of interest" description="Disordered" evidence="1">
    <location>
        <begin position="591"/>
        <end position="612"/>
    </location>
</feature>
<dbReference type="EMBL" id="CP001840">
    <property type="protein sequence ID" value="ADP36337.1"/>
    <property type="molecule type" value="Genomic_DNA"/>
</dbReference>
<dbReference type="OrthoDB" id="9798761at2"/>
<name>A0A0H3EAX2_BIFBP</name>
<dbReference type="InterPro" id="IPR004919">
    <property type="entry name" value="GmrSD_N"/>
</dbReference>
<proteinExistence type="predicted"/>
<sequence>MAINATEKPLGKVFTPDYQLSIPSFQRAYIWKPENILQLISDLEEACKSPETPYFLGSLILVREGDTSFSVIDGQQRLVSLSIIIAALRDLEHDEEWMRLLDALIVEPGDKLRGITSQPRLTLRERDAAFFREYVQEGNLEALFDMNDEDCSSNAQRNIIVNTKQAYDALAQLDEEERHRFASYLVNSVTLVIVTTDDLDGAHRIFDVMNMRGLPLTPSDVFKARAMSGLPAAAVDTYASRWDDIMDPLGDDATRVEEFFRYLHLILTHKPATGKLIEDFLSDVLNHYLAGHSIEAFIDGVLAPYAMAWRILERPSDTVLPDDVRGRLEALNDYRHHEWKAVAMWALTHSFRNLGDPEVSFFAQRGSHSARDCGRTADPLGSHDRQRLGEILCALEQVAGVDMLNRRSAIDRRGHTAAAIRDLDKGFPVRLVRGLSVSAADRAGALIRLHGELQGDPDLVRLLLVRANEQRAGARIPRPRALAVVPIMPLDIASAASFSSWTADLHDYWMYRLGNMVLMQGKEGQIDRLTEYGRRRDRVLLRADSCRFPLTKQIADFNECTPAMLGYRQKETIRLLAEYWDIRYDESHADLTSKPPEQLSGDAGSRQTRGSQRVTIKQVVAAGLLIPGETLVWERPRKGERWLVTVTQEGRFRLEDGSEYASPTAAARAAGGRSAGLDVWKRTSNGEKLSDIWKAYRLRTR</sequence>
<dbReference type="KEGG" id="bbp:BBPR_1285"/>
<dbReference type="eggNOG" id="COG1479">
    <property type="taxonomic scope" value="Bacteria"/>
</dbReference>
<accession>A0A0H3EAX2</accession>
<dbReference type="PANTHER" id="PTHR35149">
    <property type="entry name" value="SLL5132 PROTEIN"/>
    <property type="match status" value="1"/>
</dbReference>
<organism evidence="4 5">
    <name type="scientific">Bifidobacterium bifidum (strain PRL2010)</name>
    <dbReference type="NCBI Taxonomy" id="702459"/>
    <lineage>
        <taxon>Bacteria</taxon>
        <taxon>Bacillati</taxon>
        <taxon>Actinomycetota</taxon>
        <taxon>Actinomycetes</taxon>
        <taxon>Bifidobacteriales</taxon>
        <taxon>Bifidobacteriaceae</taxon>
        <taxon>Bifidobacterium</taxon>
    </lineage>
</organism>
<protein>
    <recommendedName>
        <fullName evidence="6">DUF262 domain-containing protein</fullName>
    </recommendedName>
</protein>
<dbReference type="PATRIC" id="fig|702459.3.peg.1330"/>
<evidence type="ECO:0000313" key="4">
    <source>
        <dbReference type="EMBL" id="ADP36337.1"/>
    </source>
</evidence>
<dbReference type="AlphaFoldDB" id="A0A0H3EAX2"/>
<reference evidence="4 5" key="1">
    <citation type="journal article" date="2010" name="Proc. Natl. Acad. Sci. U.S.A.">
        <title>Genome analysis of Bifidobacterium bifidum PRL2010 reveals metabolic pathways for host-derived glycan foraging.</title>
        <authorList>
            <person name="Turroni F."/>
            <person name="Bottacini F."/>
            <person name="Foroni E."/>
            <person name="Mulder I."/>
            <person name="Kim J.H."/>
            <person name="Zomer A."/>
            <person name="Sanchez B."/>
            <person name="Bidossi A."/>
            <person name="Ferrarini A."/>
            <person name="Giubellini V."/>
            <person name="Delledonne M."/>
            <person name="Henrissat B."/>
            <person name="Coutinho P."/>
            <person name="Oggioni M."/>
            <person name="Fitzgerald G.F."/>
            <person name="Mills D."/>
            <person name="Margolles A."/>
            <person name="Kelly D."/>
            <person name="van Sinderen D."/>
            <person name="Ventura M."/>
        </authorList>
    </citation>
    <scope>NUCLEOTIDE SEQUENCE [LARGE SCALE GENOMIC DNA]</scope>
    <source>
        <strain evidence="4 5">PRL2010</strain>
    </source>
</reference>
<feature type="domain" description="GmrSD restriction endonucleases N-terminal" evidence="2">
    <location>
        <begin position="17"/>
        <end position="225"/>
    </location>
</feature>
<dbReference type="PANTHER" id="PTHR35149:SF1">
    <property type="entry name" value="DUF5655 DOMAIN-CONTAINING PROTEIN"/>
    <property type="match status" value="1"/>
</dbReference>
<evidence type="ECO:0000259" key="2">
    <source>
        <dbReference type="Pfam" id="PF03235"/>
    </source>
</evidence>
<dbReference type="Pfam" id="PF03235">
    <property type="entry name" value="GmrSD_N"/>
    <property type="match status" value="1"/>
</dbReference>